<dbReference type="EMBL" id="BMFF01000001">
    <property type="protein sequence ID" value="GGC86211.1"/>
    <property type="molecule type" value="Genomic_DNA"/>
</dbReference>
<feature type="transmembrane region" description="Helical" evidence="7">
    <location>
        <begin position="210"/>
        <end position="227"/>
    </location>
</feature>
<feature type="transmembrane region" description="Helical" evidence="7">
    <location>
        <begin position="306"/>
        <end position="339"/>
    </location>
</feature>
<protein>
    <submittedName>
        <fullName evidence="8">AI-2E family transporter</fullName>
    </submittedName>
</protein>
<evidence type="ECO:0000256" key="3">
    <source>
        <dbReference type="ARBA" id="ARBA00022692"/>
    </source>
</evidence>
<gene>
    <name evidence="8" type="ORF">GCM10007418_02480</name>
</gene>
<feature type="region of interest" description="Disordered" evidence="6">
    <location>
        <begin position="353"/>
        <end position="372"/>
    </location>
</feature>
<evidence type="ECO:0000256" key="2">
    <source>
        <dbReference type="ARBA" id="ARBA00009773"/>
    </source>
</evidence>
<dbReference type="InterPro" id="IPR002549">
    <property type="entry name" value="AI-2E-like"/>
</dbReference>
<proteinExistence type="inferred from homology"/>
<evidence type="ECO:0000313" key="9">
    <source>
        <dbReference type="Proteomes" id="UP000638188"/>
    </source>
</evidence>
<feature type="transmembrane region" description="Helical" evidence="7">
    <location>
        <begin position="268"/>
        <end position="294"/>
    </location>
</feature>
<dbReference type="Pfam" id="PF01594">
    <property type="entry name" value="AI-2E_transport"/>
    <property type="match status" value="1"/>
</dbReference>
<feature type="transmembrane region" description="Helical" evidence="7">
    <location>
        <begin position="233"/>
        <end position="261"/>
    </location>
</feature>
<accession>A0ABQ1NYZ0</accession>
<sequence length="372" mass="40377">MITDTRWYWAAGFAVLMLMIYLLQPILPPFLIGILLAYLGDPAVVRLEARGVPRMAGVVVVFAAVTGIFAVLLLILIPLLINEIGILRDSIPAMVVWFNQTALPWFESRLNVDVSSFRLETVTDTIRENLGKTGGIVGIILQQATRSTMALLTWLVNLAMIPVVAFYLMRDWKEIMQRIRGLLPRQHEGLAVSLVRDCDEVLSSFIRGQLLVMLCLGVIYSLGLWLIGLELALLIGMVAGLASIVPYLGFVVGVGAALIAAIFQFGDVFHLVAVVAVFSLGQVIESTLLVPLLVGDRIGLHPVAVIFAVLAGGQLFGFVGVLLALPIAAVLMVLVRYMLGRYKDSSAYRDPEEDILTTGDGQAVAESEAPIP</sequence>
<evidence type="ECO:0000256" key="1">
    <source>
        <dbReference type="ARBA" id="ARBA00004141"/>
    </source>
</evidence>
<evidence type="ECO:0000256" key="6">
    <source>
        <dbReference type="SAM" id="MobiDB-lite"/>
    </source>
</evidence>
<dbReference type="RefSeq" id="WP_150277647.1">
    <property type="nucleotide sequence ID" value="NZ_BMFF01000001.1"/>
</dbReference>
<name>A0ABQ1NYZ0_9GAMM</name>
<comment type="subcellular location">
    <subcellularLocation>
        <location evidence="1">Membrane</location>
        <topology evidence="1">Multi-pass membrane protein</topology>
    </subcellularLocation>
</comment>
<evidence type="ECO:0000256" key="5">
    <source>
        <dbReference type="ARBA" id="ARBA00023136"/>
    </source>
</evidence>
<evidence type="ECO:0000313" key="8">
    <source>
        <dbReference type="EMBL" id="GGC86211.1"/>
    </source>
</evidence>
<evidence type="ECO:0000256" key="4">
    <source>
        <dbReference type="ARBA" id="ARBA00022989"/>
    </source>
</evidence>
<organism evidence="8 9">
    <name type="scientific">Halopseudomonas salina</name>
    <dbReference type="NCBI Taxonomy" id="1323744"/>
    <lineage>
        <taxon>Bacteria</taxon>
        <taxon>Pseudomonadati</taxon>
        <taxon>Pseudomonadota</taxon>
        <taxon>Gammaproteobacteria</taxon>
        <taxon>Pseudomonadales</taxon>
        <taxon>Pseudomonadaceae</taxon>
        <taxon>Halopseudomonas</taxon>
    </lineage>
</organism>
<reference evidence="9" key="1">
    <citation type="journal article" date="2019" name="Int. J. Syst. Evol. Microbiol.">
        <title>The Global Catalogue of Microorganisms (GCM) 10K type strain sequencing project: providing services to taxonomists for standard genome sequencing and annotation.</title>
        <authorList>
            <consortium name="The Broad Institute Genomics Platform"/>
            <consortium name="The Broad Institute Genome Sequencing Center for Infectious Disease"/>
            <person name="Wu L."/>
            <person name="Ma J."/>
        </authorList>
    </citation>
    <scope>NUCLEOTIDE SEQUENCE [LARGE SCALE GENOMIC DNA]</scope>
    <source>
        <strain evidence="9">CGMCC 1.12482</strain>
    </source>
</reference>
<keyword evidence="5 7" id="KW-0472">Membrane</keyword>
<keyword evidence="9" id="KW-1185">Reference proteome</keyword>
<keyword evidence="3 7" id="KW-0812">Transmembrane</keyword>
<dbReference type="PANTHER" id="PTHR21716">
    <property type="entry name" value="TRANSMEMBRANE PROTEIN"/>
    <property type="match status" value="1"/>
</dbReference>
<keyword evidence="4 7" id="KW-1133">Transmembrane helix</keyword>
<evidence type="ECO:0000256" key="7">
    <source>
        <dbReference type="SAM" id="Phobius"/>
    </source>
</evidence>
<comment type="caution">
    <text evidence="8">The sequence shown here is derived from an EMBL/GenBank/DDBJ whole genome shotgun (WGS) entry which is preliminary data.</text>
</comment>
<comment type="similarity">
    <text evidence="2">Belongs to the autoinducer-2 exporter (AI-2E) (TC 2.A.86) family.</text>
</comment>
<feature type="transmembrane region" description="Helical" evidence="7">
    <location>
        <begin position="151"/>
        <end position="169"/>
    </location>
</feature>
<feature type="transmembrane region" description="Helical" evidence="7">
    <location>
        <begin position="59"/>
        <end position="81"/>
    </location>
</feature>
<dbReference type="Proteomes" id="UP000638188">
    <property type="component" value="Unassembled WGS sequence"/>
</dbReference>
<dbReference type="PANTHER" id="PTHR21716:SF64">
    <property type="entry name" value="AI-2 TRANSPORT PROTEIN TQSA"/>
    <property type="match status" value="1"/>
</dbReference>